<reference evidence="1 2" key="1">
    <citation type="submission" date="2019-01" db="EMBL/GenBank/DDBJ databases">
        <title>Lactibacter flavus gen. nov., sp. nov., a novel bacterium of the family Propionibacteriaceae isolated from raw milk and dairy products.</title>
        <authorList>
            <person name="Huptas C."/>
            <person name="Wenning M."/>
            <person name="Breitenwieser F."/>
            <person name="Doll E."/>
            <person name="Von Neubeck M."/>
            <person name="Busse H.-J."/>
            <person name="Scherer S."/>
        </authorList>
    </citation>
    <scope>NUCLEOTIDE SEQUENCE [LARGE SCALE GENOMIC DNA]</scope>
    <source>
        <strain evidence="1 2">DSM 22130</strain>
    </source>
</reference>
<organism evidence="1 2">
    <name type="scientific">Propioniciclava tarda</name>
    <dbReference type="NCBI Taxonomy" id="433330"/>
    <lineage>
        <taxon>Bacteria</taxon>
        <taxon>Bacillati</taxon>
        <taxon>Actinomycetota</taxon>
        <taxon>Actinomycetes</taxon>
        <taxon>Propionibacteriales</taxon>
        <taxon>Propionibacteriaceae</taxon>
        <taxon>Propioniciclava</taxon>
    </lineage>
</organism>
<dbReference type="RefSeq" id="WP_131170746.1">
    <property type="nucleotide sequence ID" value="NZ_FXTL01000001.1"/>
</dbReference>
<evidence type="ECO:0000313" key="2">
    <source>
        <dbReference type="Proteomes" id="UP000291933"/>
    </source>
</evidence>
<protein>
    <submittedName>
        <fullName evidence="1">Uncharacterized protein</fullName>
    </submittedName>
</protein>
<dbReference type="OrthoDB" id="67304at2"/>
<dbReference type="EMBL" id="SDMR01000001">
    <property type="protein sequence ID" value="TBT96334.1"/>
    <property type="molecule type" value="Genomic_DNA"/>
</dbReference>
<gene>
    <name evidence="1" type="ORF">ET996_01335</name>
</gene>
<dbReference type="Proteomes" id="UP000291933">
    <property type="component" value="Unassembled WGS sequence"/>
</dbReference>
<sequence>MGLFDWLLGPEPTEQVADAVAPAPPTANDIEAALASAEKMAVDGRAPAPVISRVRRVATIVRALLPRLANLGLQSSDSYNVVATATDYLPESLAAYLALPRDWADTRPVAGGKSSLLLLIDQLDLLATTMNRMYDAANRSDANALVAQGKFLDEKFGGHRAAVTVDEPRPVSTNPLDLES</sequence>
<dbReference type="AlphaFoldDB" id="A0A4Q9KPA4"/>
<proteinExistence type="predicted"/>
<evidence type="ECO:0000313" key="1">
    <source>
        <dbReference type="EMBL" id="TBT96334.1"/>
    </source>
</evidence>
<name>A0A4Q9KPA4_PROTD</name>
<accession>A0A4Q9KPA4</accession>
<comment type="caution">
    <text evidence="1">The sequence shown here is derived from an EMBL/GenBank/DDBJ whole genome shotgun (WGS) entry which is preliminary data.</text>
</comment>
<keyword evidence="2" id="KW-1185">Reference proteome</keyword>